<feature type="compositionally biased region" description="Basic and acidic residues" evidence="2">
    <location>
        <begin position="1548"/>
        <end position="1557"/>
    </location>
</feature>
<dbReference type="InterPro" id="IPR035445">
    <property type="entry name" value="GYF-like_dom_sf"/>
</dbReference>
<feature type="region of interest" description="Disordered" evidence="2">
    <location>
        <begin position="1448"/>
        <end position="1562"/>
    </location>
</feature>
<feature type="region of interest" description="Disordered" evidence="2">
    <location>
        <begin position="124"/>
        <end position="256"/>
    </location>
</feature>
<dbReference type="Pfam" id="PF02213">
    <property type="entry name" value="GYF"/>
    <property type="match status" value="1"/>
</dbReference>
<feature type="compositionally biased region" description="Basic and acidic residues" evidence="2">
    <location>
        <begin position="150"/>
        <end position="161"/>
    </location>
</feature>
<evidence type="ECO:0000259" key="3">
    <source>
        <dbReference type="PROSITE" id="PS50829"/>
    </source>
</evidence>
<accession>A0A2P6S6J4</accession>
<feature type="compositionally biased region" description="Basic and acidic residues" evidence="2">
    <location>
        <begin position="92"/>
        <end position="110"/>
    </location>
</feature>
<feature type="coiled-coil region" evidence="1">
    <location>
        <begin position="948"/>
        <end position="983"/>
    </location>
</feature>
<gene>
    <name evidence="4" type="ORF">RchiOBHm_Chr2g0176001</name>
</gene>
<evidence type="ECO:0000256" key="1">
    <source>
        <dbReference type="SAM" id="Coils"/>
    </source>
</evidence>
<feature type="compositionally biased region" description="Basic and acidic residues" evidence="2">
    <location>
        <begin position="228"/>
        <end position="238"/>
    </location>
</feature>
<evidence type="ECO:0000313" key="4">
    <source>
        <dbReference type="EMBL" id="PRQ54303.1"/>
    </source>
</evidence>
<feature type="region of interest" description="Disordered" evidence="2">
    <location>
        <begin position="1166"/>
        <end position="1200"/>
    </location>
</feature>
<dbReference type="Proteomes" id="UP000238479">
    <property type="component" value="Chromosome 2"/>
</dbReference>
<feature type="compositionally biased region" description="Basic and acidic residues" evidence="2">
    <location>
        <begin position="1180"/>
        <end position="1194"/>
    </location>
</feature>
<dbReference type="SMART" id="SM00444">
    <property type="entry name" value="GYF"/>
    <property type="match status" value="1"/>
</dbReference>
<feature type="compositionally biased region" description="Low complexity" evidence="2">
    <location>
        <begin position="741"/>
        <end position="755"/>
    </location>
</feature>
<dbReference type="OMA" id="CNPISVE"/>
<organism evidence="4 5">
    <name type="scientific">Rosa chinensis</name>
    <name type="common">China rose</name>
    <dbReference type="NCBI Taxonomy" id="74649"/>
    <lineage>
        <taxon>Eukaryota</taxon>
        <taxon>Viridiplantae</taxon>
        <taxon>Streptophyta</taxon>
        <taxon>Embryophyta</taxon>
        <taxon>Tracheophyta</taxon>
        <taxon>Spermatophyta</taxon>
        <taxon>Magnoliopsida</taxon>
        <taxon>eudicotyledons</taxon>
        <taxon>Gunneridae</taxon>
        <taxon>Pentapetalae</taxon>
        <taxon>rosids</taxon>
        <taxon>fabids</taxon>
        <taxon>Rosales</taxon>
        <taxon>Rosaceae</taxon>
        <taxon>Rosoideae</taxon>
        <taxon>Rosoideae incertae sedis</taxon>
        <taxon>Rosa</taxon>
    </lineage>
</organism>
<keyword evidence="1" id="KW-0175">Coiled coil</keyword>
<feature type="compositionally biased region" description="Basic and acidic residues" evidence="2">
    <location>
        <begin position="168"/>
        <end position="218"/>
    </location>
</feature>
<protein>
    <submittedName>
        <fullName evidence="4">Putative GYF domain-containing protein</fullName>
    </submittedName>
</protein>
<proteinExistence type="predicted"/>
<keyword evidence="5" id="KW-1185">Reference proteome</keyword>
<feature type="coiled-coil region" evidence="1">
    <location>
        <begin position="858"/>
        <end position="888"/>
    </location>
</feature>
<dbReference type="STRING" id="74649.A0A2P6S6J4"/>
<evidence type="ECO:0000313" key="5">
    <source>
        <dbReference type="Proteomes" id="UP000238479"/>
    </source>
</evidence>
<reference evidence="4 5" key="1">
    <citation type="journal article" date="2018" name="Nat. Genet.">
        <title>The Rosa genome provides new insights in the design of modern roses.</title>
        <authorList>
            <person name="Bendahmane M."/>
        </authorList>
    </citation>
    <scope>NUCLEOTIDE SEQUENCE [LARGE SCALE GENOMIC DNA]</scope>
    <source>
        <strain evidence="5">cv. Old Blush</strain>
    </source>
</reference>
<feature type="region of interest" description="Disordered" evidence="2">
    <location>
        <begin position="1588"/>
        <end position="1618"/>
    </location>
</feature>
<feature type="compositionally biased region" description="Polar residues" evidence="2">
    <location>
        <begin position="1509"/>
        <end position="1519"/>
    </location>
</feature>
<dbReference type="PANTHER" id="PTHR46992:SF1">
    <property type="entry name" value="GYF DOMAIN-CONTAINING PROTEIN"/>
    <property type="match status" value="1"/>
</dbReference>
<comment type="caution">
    <text evidence="4">The sequence shown here is derived from an EMBL/GenBank/DDBJ whole genome shotgun (WGS) entry which is preliminary data.</text>
</comment>
<dbReference type="Gramene" id="PRQ54303">
    <property type="protein sequence ID" value="PRQ54303"/>
    <property type="gene ID" value="RchiOBHm_Chr2g0176001"/>
</dbReference>
<name>A0A2P6S6J4_ROSCH</name>
<dbReference type="PANTHER" id="PTHR46992">
    <property type="entry name" value="GYF DOMAIN-CONTAINING PROTEIN"/>
    <property type="match status" value="1"/>
</dbReference>
<dbReference type="Gene3D" id="3.30.1490.40">
    <property type="match status" value="1"/>
</dbReference>
<feature type="region of interest" description="Disordered" evidence="2">
    <location>
        <begin position="714"/>
        <end position="768"/>
    </location>
</feature>
<feature type="domain" description="GYF" evidence="3">
    <location>
        <begin position="570"/>
        <end position="621"/>
    </location>
</feature>
<dbReference type="EMBL" id="PDCK01000040">
    <property type="protein sequence ID" value="PRQ54303.1"/>
    <property type="molecule type" value="Genomic_DNA"/>
</dbReference>
<dbReference type="SUPFAM" id="SSF55277">
    <property type="entry name" value="GYF domain"/>
    <property type="match status" value="1"/>
</dbReference>
<dbReference type="InterPro" id="IPR003169">
    <property type="entry name" value="GYF"/>
</dbReference>
<feature type="region of interest" description="Disordered" evidence="2">
    <location>
        <begin position="1"/>
        <end position="110"/>
    </location>
</feature>
<evidence type="ECO:0000256" key="2">
    <source>
        <dbReference type="SAM" id="MobiDB-lite"/>
    </source>
</evidence>
<dbReference type="PROSITE" id="PS50829">
    <property type="entry name" value="GYF"/>
    <property type="match status" value="1"/>
</dbReference>
<sequence length="1640" mass="184232">MAHGKVSLPQDLLPSPIFSATKDGALEGNAEGKALTGSLDDSKDHLASESSIPLSPQWLHAKSVEAKPLASGTSGEIHAPGSLSHGNSIDSNARDIWRSDGSRDRKDWRRNAPDLDVNRRWREEERETGLLGRRDRKKEDRRVGVTSTRDIAENRAEDHRAGGPSTRDVSENKILSSDRWHESRRDNKWSSRWGPEDKDKDSRIEKTELEREDAHVDKQSLVSSNRAIPERDGDSRDKWRPRHRMEVQSGGPAPYRAAPGFGMARGQVEKVGFASGRGRSKTNGSLQIGKPSSVSTIGSVLDQNQSVLGNTGPFNEKYRYPRGKLLDIYRKQKIESTFDIVPDGMEHVSPITQVGSIEPLAFSAPHAEEEAVMEDIWKGRITSSEMLCSSSREKNVLNDDGTSNASLRKEDQKISLQTEENALSTGEPILNNSFPVIGTEVSTICGPRTHILNEWVEGERRVPIVTAVADGSNLVASKNYDCKSAGEIDGLSNSVAELRISGCQDVRDFGLPKHSMSENFEPATTVIGSQLPDDSSSLFHIPSLQQTSSSDQYVKSNEKADLERVVSFEDLSLCYLDPQGNIQGPFLGIDIISWFDQGFFGTDLLVRLADAPNGSPFQELGEMMPNLNTKSGLVSNSNLPTNMESFGGVGSILEERKTAPHYEESNILNIQHWTSSGLEPTLSDDLHSRIPNNGYNSELQYLDNQRFQNYVEEDEEIVFPGRPKSSSDFPLRRPSADIQGSFSNSPSLPSLSNEVSESDLPNRQDDKLHPFGLLMSELRGSSHLRPAQASNVSLGMDDQAQFRDTLFEGGISKLSWLNNPNIPMHQVVPDMEHLIELQRQEQQHRLLELQQQRQFEFHRQQQHELEFQQQQQRQLELQQQRQLELQQQRQLELHHLELQQQHQLELQLQRQLELQQQRQFELQQQRQLELQQQRQLELQQQQQHHLELQQQQQRKLELQQLQRHQQQRQLEFQQQRQLELQQQQHQLELPPQHHLQQHLRHQQKLQQQQQSQAEQLLLEQLLNRQMSDGYGQWKMDATRANLHDQLHSSNHLPNDLHHVSHSSRHDPSLEQIIQATMGEGALQGQTDFFDLISQAKQGNRNTSELPLRLNEQELQAQQLSLAFREQQQIEGERRIGGPWFADEAGPFLRDPVGHHQAHMLGHNSSENYQQQQRFPSNEQEPSHNDWSHASKERPQGGFYESNSMEFDRFSVPAGSHGMNLDIANIRGQDLEVREQYRLNSSIDERGSLSSGVTSHRRLVSDEFYASHPVTFESLPSGNNGQLESSCTEAVMPYLHLDAEQKRRDTEDTIAFTASNRLASTNGDKEHSKQILMDLHQKLGHQPTQSSEVDYQHHLSSCRSQGGSVHLPLNLLPDQSVGMSNCFTEGPQSSNFSLLLQDQLGSYGMNEQPSNLARRSDSRAFMDAQFLSGTRDAPHEGNMANQQDTAIESGELPSNTHSRHSSLSSAGGCGGFHSSEMGLDKSLGEDVSDGRLPSTITKGFDSATQRRRVLSSQDVSSESALSLPVKPRSSISLRTSEKNPAATLISESRASRKNDAQFRRTSSYSDAGVSETSFIDVLKKPVIPEADVASRGAVESSDGGGQVGRTGKKKGKKGRQIDPALLGFKVSSNRIMMGEIHRLDE</sequence>
<feature type="compositionally biased region" description="Polar residues" evidence="2">
    <location>
        <begin position="1166"/>
        <end position="1179"/>
    </location>
</feature>